<evidence type="ECO:0000313" key="2">
    <source>
        <dbReference type="Proteomes" id="UP000234681"/>
    </source>
</evidence>
<sequence>MPTSPKESGVSCVPHGTRGKEMIKAVRFPGSSWCLRWVLIWEESEERLGPVAICQRPESVWAADDMGGGGLAARALGVHIPSGCRSVSPSVLCGGLPGNTCMFIKKRSSSFRRRSFRFFHTSEELHLSKVHTFLFQTPFKKIVVFPVFEHCKLTGIGEKHHH</sequence>
<reference evidence="1 2" key="1">
    <citation type="submission" date="2005-09" db="EMBL/GenBank/DDBJ databases">
        <authorList>
            <person name="Mural R.J."/>
            <person name="Li P.W."/>
            <person name="Adams M.D."/>
            <person name="Amanatides P.G."/>
            <person name="Baden-Tillson H."/>
            <person name="Barnstead M."/>
            <person name="Chin S.H."/>
            <person name="Dew I."/>
            <person name="Evans C.A."/>
            <person name="Ferriera S."/>
            <person name="Flanigan M."/>
            <person name="Fosler C."/>
            <person name="Glodek A."/>
            <person name="Gu Z."/>
            <person name="Holt R.A."/>
            <person name="Jennings D."/>
            <person name="Kraft C.L."/>
            <person name="Lu F."/>
            <person name="Nguyen T."/>
            <person name="Nusskern D.R."/>
            <person name="Pfannkoch C.M."/>
            <person name="Sitter C."/>
            <person name="Sutton G.G."/>
            <person name="Venter J.C."/>
            <person name="Wang Z."/>
            <person name="Woodage T."/>
            <person name="Zheng X.H."/>
            <person name="Zhong F."/>
        </authorList>
    </citation>
    <scope>NUCLEOTIDE SEQUENCE [LARGE SCALE GENOMIC DNA]</scope>
    <source>
        <strain>BN</strain>
        <strain evidence="2">Sprague-Dawley</strain>
    </source>
</reference>
<dbReference type="AlphaFoldDB" id="A6KIV4"/>
<accession>A6KIV4</accession>
<gene>
    <name evidence="1" type="ORF">rCG_59151</name>
</gene>
<name>A6KIV4_RAT</name>
<dbReference type="Proteomes" id="UP000234681">
    <property type="component" value="Chromosome 16"/>
</dbReference>
<protein>
    <submittedName>
        <fullName evidence="1">RCG59151</fullName>
    </submittedName>
</protein>
<organism evidence="1 2">
    <name type="scientific">Rattus norvegicus</name>
    <name type="common">Rat</name>
    <dbReference type="NCBI Taxonomy" id="10116"/>
    <lineage>
        <taxon>Eukaryota</taxon>
        <taxon>Metazoa</taxon>
        <taxon>Chordata</taxon>
        <taxon>Craniata</taxon>
        <taxon>Vertebrata</taxon>
        <taxon>Euteleostomi</taxon>
        <taxon>Mammalia</taxon>
        <taxon>Eutheria</taxon>
        <taxon>Euarchontoglires</taxon>
        <taxon>Glires</taxon>
        <taxon>Rodentia</taxon>
        <taxon>Myomorpha</taxon>
        <taxon>Muroidea</taxon>
        <taxon>Muridae</taxon>
        <taxon>Murinae</taxon>
        <taxon>Rattus</taxon>
    </lineage>
</organism>
<evidence type="ECO:0000313" key="1">
    <source>
        <dbReference type="EMBL" id="EDL87165.1"/>
    </source>
</evidence>
<dbReference type="EMBL" id="CH474053">
    <property type="protein sequence ID" value="EDL87165.1"/>
    <property type="molecule type" value="Genomic_DNA"/>
</dbReference>
<proteinExistence type="predicted"/>